<dbReference type="InterPro" id="IPR008168">
    <property type="entry name" value="Cyt_C_IC"/>
</dbReference>
<keyword evidence="3 8" id="KW-0349">Heme</keyword>
<dbReference type="GO" id="GO:0009055">
    <property type="term" value="F:electron transfer activity"/>
    <property type="evidence" value="ECO:0007669"/>
    <property type="project" value="InterPro"/>
</dbReference>
<name>A0A154LAU0_9PROT</name>
<dbReference type="InterPro" id="IPR009056">
    <property type="entry name" value="Cyt_c-like_dom"/>
</dbReference>
<dbReference type="GO" id="GO:0005506">
    <property type="term" value="F:iron ion binding"/>
    <property type="evidence" value="ECO:0007669"/>
    <property type="project" value="InterPro"/>
</dbReference>
<evidence type="ECO:0000259" key="9">
    <source>
        <dbReference type="PROSITE" id="PS51007"/>
    </source>
</evidence>
<keyword evidence="5 8" id="KW-0479">Metal-binding</keyword>
<evidence type="ECO:0000256" key="2">
    <source>
        <dbReference type="ARBA" id="ARBA00022448"/>
    </source>
</evidence>
<dbReference type="InterPro" id="IPR051459">
    <property type="entry name" value="Cytochrome_c-type_DH"/>
</dbReference>
<dbReference type="PROSITE" id="PS51007">
    <property type="entry name" value="CYTC"/>
    <property type="match status" value="1"/>
</dbReference>
<evidence type="ECO:0000256" key="3">
    <source>
        <dbReference type="ARBA" id="ARBA00022617"/>
    </source>
</evidence>
<proteinExistence type="predicted"/>
<gene>
    <name evidence="10" type="ORF">AUP42_10430</name>
</gene>
<dbReference type="Gene3D" id="1.10.760.10">
    <property type="entry name" value="Cytochrome c-like domain"/>
    <property type="match status" value="1"/>
</dbReference>
<evidence type="ECO:0000256" key="7">
    <source>
        <dbReference type="ARBA" id="ARBA00023004"/>
    </source>
</evidence>
<keyword evidence="4" id="KW-0679">Respiratory chain</keyword>
<dbReference type="AlphaFoldDB" id="A0A154LAU0"/>
<dbReference type="Proteomes" id="UP000076335">
    <property type="component" value="Unassembled WGS sequence"/>
</dbReference>
<keyword evidence="2" id="KW-0813">Transport</keyword>
<dbReference type="PANTHER" id="PTHR35008">
    <property type="entry name" value="BLL4482 PROTEIN-RELATED"/>
    <property type="match status" value="1"/>
</dbReference>
<evidence type="ECO:0000256" key="1">
    <source>
        <dbReference type="ARBA" id="ARBA00001926"/>
    </source>
</evidence>
<sequence>MKKKSIFAIGGALSAIFVIGLVVYGNSQTEDAKQVRLLPDDLQLVAMGKKIYDVNCASCHGRDFKGEANWRERRDDGLLPAPPHDETGHTWHHPDDLLFAMTKYGPAKMIGDGYQSAMPGFEDVLTDEEIIASLSYIKSRWPEEIRLRHDQINQSATQ</sequence>
<evidence type="ECO:0000256" key="6">
    <source>
        <dbReference type="ARBA" id="ARBA00022982"/>
    </source>
</evidence>
<keyword evidence="6" id="KW-0249">Electron transport</keyword>
<organism evidence="10 11">
    <name type="scientific">Thalassospira lucentensis</name>
    <dbReference type="NCBI Taxonomy" id="168935"/>
    <lineage>
        <taxon>Bacteria</taxon>
        <taxon>Pseudomonadati</taxon>
        <taxon>Pseudomonadota</taxon>
        <taxon>Alphaproteobacteria</taxon>
        <taxon>Rhodospirillales</taxon>
        <taxon>Thalassospiraceae</taxon>
        <taxon>Thalassospira</taxon>
    </lineage>
</organism>
<evidence type="ECO:0000313" key="11">
    <source>
        <dbReference type="Proteomes" id="UP000076335"/>
    </source>
</evidence>
<dbReference type="PANTHER" id="PTHR35008:SF4">
    <property type="entry name" value="BLL4482 PROTEIN"/>
    <property type="match status" value="1"/>
</dbReference>
<dbReference type="GO" id="GO:0020037">
    <property type="term" value="F:heme binding"/>
    <property type="evidence" value="ECO:0007669"/>
    <property type="project" value="InterPro"/>
</dbReference>
<dbReference type="EMBL" id="LPVY01000003">
    <property type="protein sequence ID" value="KZB68319.1"/>
    <property type="molecule type" value="Genomic_DNA"/>
</dbReference>
<evidence type="ECO:0000313" key="10">
    <source>
        <dbReference type="EMBL" id="KZB68319.1"/>
    </source>
</evidence>
<evidence type="ECO:0000256" key="4">
    <source>
        <dbReference type="ARBA" id="ARBA00022660"/>
    </source>
</evidence>
<feature type="domain" description="Cytochrome c" evidence="9">
    <location>
        <begin position="43"/>
        <end position="141"/>
    </location>
</feature>
<dbReference type="SUPFAM" id="SSF46626">
    <property type="entry name" value="Cytochrome c"/>
    <property type="match status" value="1"/>
</dbReference>
<dbReference type="PRINTS" id="PR00605">
    <property type="entry name" value="CYTCHROMECIC"/>
</dbReference>
<evidence type="ECO:0000256" key="8">
    <source>
        <dbReference type="PROSITE-ProRule" id="PRU00433"/>
    </source>
</evidence>
<comment type="cofactor">
    <cofactor evidence="1">
        <name>heme c</name>
        <dbReference type="ChEBI" id="CHEBI:61717"/>
    </cofactor>
</comment>
<dbReference type="RefSeq" id="WP_062949331.1">
    <property type="nucleotide sequence ID" value="NZ_LPVY01000003.1"/>
</dbReference>
<accession>A0A154LAU0</accession>
<comment type="caution">
    <text evidence="10">The sequence shown here is derived from an EMBL/GenBank/DDBJ whole genome shotgun (WGS) entry which is preliminary data.</text>
</comment>
<keyword evidence="7 8" id="KW-0408">Iron</keyword>
<dbReference type="Pfam" id="PF00034">
    <property type="entry name" value="Cytochrom_C"/>
    <property type="match status" value="1"/>
</dbReference>
<protein>
    <submittedName>
        <fullName evidence="10">Cytochrome C</fullName>
    </submittedName>
</protein>
<evidence type="ECO:0000256" key="5">
    <source>
        <dbReference type="ARBA" id="ARBA00022723"/>
    </source>
</evidence>
<reference evidence="10 11" key="1">
    <citation type="submission" date="2015-12" db="EMBL/GenBank/DDBJ databases">
        <title>Genome sequence of Thalassospira lucentensis MCCC 1A02072.</title>
        <authorList>
            <person name="Lu L."/>
            <person name="Lai Q."/>
            <person name="Shao Z."/>
            <person name="Qian P."/>
        </authorList>
    </citation>
    <scope>NUCLEOTIDE SEQUENCE [LARGE SCALE GENOMIC DNA]</scope>
    <source>
        <strain evidence="10 11">MCCC 1A02072</strain>
    </source>
</reference>
<dbReference type="InterPro" id="IPR036909">
    <property type="entry name" value="Cyt_c-like_dom_sf"/>
</dbReference>